<dbReference type="PANTHER" id="PTHR32114">
    <property type="entry name" value="ABC TRANSPORTER ABCH.3"/>
    <property type="match status" value="1"/>
</dbReference>
<accession>A0ABZ3J174</accession>
<sequence length="1212" mass="138972">MLFSEIKPILFQEINVIAPGIDCIYSDDELIVFKKKWSELPFIDIVGFSPLSSVEDAQKWKNTETRFLKSISSDLYHSKDNVEPSLAFLYNPNFLEELMQYLVRIERNELHCRKFVLPAVEEIHEHIMRLPIASLRDAKLQGLLPQSARKMLLQAGVGYECTNAILTQTSIEKIITNLPDKVDQSSIVSTPVSVKGVLPSNITRFKSLSIEGFRAYGKAQFFDLDADLIVIGGPNGLGKTSFFDAIDFTCTGYVSRLGRKQQPLKNLNYPDNLKVKLQAKTFGEESHEEFEVIRDYNQVVLNNQRSDRKDVIYKLTQTNLKDNVDRLIHLFRASHLACSHQAVLTGAIRDSSTLPIDLVGRMLSLEDYVQGISRVTRAVETIQREIENVQNESVKIDLDEEAVQVELKPLLQHTDLGKITPDQEYELQNIRSQAVRLRIDADSLQIQNKNMPQKLESLRLATEAKKAEIVEQLNGYEKLISYISQRQLLLGQKQSAEAELQGHQKELDRLKLCGEQYNKTLDGYHAANNQRQNNLRKIYSEIEDYKWYISNRPILNEATRKVEELGNQIRKLQTKDDSIKISLARKESETEQVELKYEKLASKKESIGERLNLLQDILLKVPDYEATKRERNKQLELIGSIKQKLIQEKKILDEKQANYNELEKKYRELEFRLESERSNLDSMRSLIHQLRSFIRDSECPLCGHVHDSQAALIAIVDQRYSKESAELIRLTSEAEEVKHELNSQDNAIRQLNSNYQEMVEDLNSAEYRATELQLSVVNFEAQFTNAEISIDDVANNTVSFQIADLEENKAALENQLLVVQQEKRAIESDIQKLAETRTAYERDLRLLQNEIEDSSQTARLISQQITEKGLRQELLVQDAEQLLLISSQKIEAERQGKISIEKDIENITNQLQNNERELSSAAKKSANLQNIKTEAESKLNSIHHSIQMYKFPIDVSLSAIQAKINEIKQLSVQLEDVRQKILTAEVIADAKQRTATVTRLRDKSRNNYQKKQDLERELKENKRRLSLLNSIHHSLKDVQQGNLDKYCKALGPIATTIQRRLRPVYGFGNMDIRTSTDSIPIRIGFDNAYLLPSDYLSDSQISIIALSIFLCVASTQTWSGLQSILLDDPVLHFDDLNLYAFADLLRTWLISSDDSTRPQIIISTCDDRLLRILRNKFDVLAEAGRAKFYLFKSISKDGPIIEEYPPCKTQTR</sequence>
<feature type="coiled-coil region" evidence="4">
    <location>
        <begin position="795"/>
        <end position="864"/>
    </location>
</feature>
<feature type="domain" description="Rad50/SbcC-type AAA" evidence="5">
    <location>
        <begin position="207"/>
        <end position="507"/>
    </location>
</feature>
<evidence type="ECO:0000256" key="1">
    <source>
        <dbReference type="ARBA" id="ARBA00006930"/>
    </source>
</evidence>
<feature type="coiled-coil region" evidence="4">
    <location>
        <begin position="642"/>
        <end position="679"/>
    </location>
</feature>
<evidence type="ECO:0000256" key="3">
    <source>
        <dbReference type="ARBA" id="ARBA00013368"/>
    </source>
</evidence>
<feature type="coiled-coil region" evidence="4">
    <location>
        <begin position="486"/>
        <end position="513"/>
    </location>
</feature>
<feature type="coiled-coil region" evidence="4">
    <location>
        <begin position="720"/>
        <end position="768"/>
    </location>
</feature>
<evidence type="ECO:0000313" key="7">
    <source>
        <dbReference type="Proteomes" id="UP000216052"/>
    </source>
</evidence>
<dbReference type="SUPFAM" id="SSF52540">
    <property type="entry name" value="P-loop containing nucleoside triphosphate hydrolases"/>
    <property type="match status" value="1"/>
</dbReference>
<dbReference type="Pfam" id="PF13476">
    <property type="entry name" value="AAA_23"/>
    <property type="match status" value="1"/>
</dbReference>
<keyword evidence="4" id="KW-0175">Coiled coil</keyword>
<evidence type="ECO:0000259" key="5">
    <source>
        <dbReference type="Pfam" id="PF13476"/>
    </source>
</evidence>
<dbReference type="InterPro" id="IPR027417">
    <property type="entry name" value="P-loop_NTPase"/>
</dbReference>
<feature type="coiled-coil region" evidence="4">
    <location>
        <begin position="372"/>
        <end position="399"/>
    </location>
</feature>
<dbReference type="Gene3D" id="3.40.50.300">
    <property type="entry name" value="P-loop containing nucleotide triphosphate hydrolases"/>
    <property type="match status" value="2"/>
</dbReference>
<evidence type="ECO:0000313" key="6">
    <source>
        <dbReference type="EMBL" id="XFO72112.1"/>
    </source>
</evidence>
<comment type="similarity">
    <text evidence="1">Belongs to the SMC family. SbcC subfamily.</text>
</comment>
<proteinExistence type="inferred from homology"/>
<dbReference type="RefSeq" id="WP_093795271.1">
    <property type="nucleotide sequence ID" value="NZ_CP155571.1"/>
</dbReference>
<evidence type="ECO:0000256" key="2">
    <source>
        <dbReference type="ARBA" id="ARBA00011322"/>
    </source>
</evidence>
<feature type="coiled-coil region" evidence="4">
    <location>
        <begin position="960"/>
        <end position="1031"/>
    </location>
</feature>
<reference evidence="6" key="1">
    <citation type="submission" date="2024-05" db="EMBL/GenBank/DDBJ databases">
        <title>Isolation and characterization of Sporomusa carbonis sp. nov., a carboxydotrophic hydrogenogen in the genus of Sporomusa isolated from a charcoal burning pile.</title>
        <authorList>
            <person name="Boeer T."/>
            <person name="Rosenbaum F."/>
            <person name="Eysell L."/>
            <person name="Mueller V."/>
            <person name="Daniel R."/>
            <person name="Poehlein A."/>
        </authorList>
    </citation>
    <scope>NUCLEOTIDE SEQUENCE [LARGE SCALE GENOMIC DNA]</scope>
    <source>
        <strain evidence="6">DSM 3132</strain>
    </source>
</reference>
<name>A0ABZ3J174_SPOA4</name>
<evidence type="ECO:0000256" key="4">
    <source>
        <dbReference type="SAM" id="Coils"/>
    </source>
</evidence>
<protein>
    <recommendedName>
        <fullName evidence="3">Nuclease SbcCD subunit C</fullName>
    </recommendedName>
</protein>
<comment type="subunit">
    <text evidence="2">Heterodimer of SbcC and SbcD.</text>
</comment>
<gene>
    <name evidence="6" type="primary">smc_1</name>
    <name evidence="6" type="ORF">SPACI_021580</name>
</gene>
<feature type="coiled-coil region" evidence="4">
    <location>
        <begin position="897"/>
        <end position="931"/>
    </location>
</feature>
<dbReference type="InterPro" id="IPR038729">
    <property type="entry name" value="Rad50/SbcC_AAA"/>
</dbReference>
<dbReference type="Proteomes" id="UP000216052">
    <property type="component" value="Chromosome"/>
</dbReference>
<feature type="coiled-coil region" evidence="4">
    <location>
        <begin position="555"/>
        <end position="603"/>
    </location>
</feature>
<keyword evidence="7" id="KW-1185">Reference proteome</keyword>
<organism evidence="6 7">
    <name type="scientific">Sporomusa acidovorans (strain ATCC 49682 / DSM 3132 / Mol)</name>
    <dbReference type="NCBI Taxonomy" id="1123286"/>
    <lineage>
        <taxon>Bacteria</taxon>
        <taxon>Bacillati</taxon>
        <taxon>Bacillota</taxon>
        <taxon>Negativicutes</taxon>
        <taxon>Selenomonadales</taxon>
        <taxon>Sporomusaceae</taxon>
        <taxon>Sporomusa</taxon>
    </lineage>
</organism>
<dbReference type="PANTHER" id="PTHR32114:SF2">
    <property type="entry name" value="ABC TRANSPORTER ABCH.3"/>
    <property type="match status" value="1"/>
</dbReference>
<dbReference type="EMBL" id="CP155571">
    <property type="protein sequence ID" value="XFO72112.1"/>
    <property type="molecule type" value="Genomic_DNA"/>
</dbReference>